<comment type="caution">
    <text evidence="1">The sequence shown here is derived from an EMBL/GenBank/DDBJ whole genome shotgun (WGS) entry which is preliminary data.</text>
</comment>
<evidence type="ECO:0000313" key="1">
    <source>
        <dbReference type="EMBL" id="PWY73166.1"/>
    </source>
</evidence>
<organism evidence="1 2">
    <name type="scientific">Aspergillus sclerotioniger CBS 115572</name>
    <dbReference type="NCBI Taxonomy" id="1450535"/>
    <lineage>
        <taxon>Eukaryota</taxon>
        <taxon>Fungi</taxon>
        <taxon>Dikarya</taxon>
        <taxon>Ascomycota</taxon>
        <taxon>Pezizomycotina</taxon>
        <taxon>Eurotiomycetes</taxon>
        <taxon>Eurotiomycetidae</taxon>
        <taxon>Eurotiales</taxon>
        <taxon>Aspergillaceae</taxon>
        <taxon>Aspergillus</taxon>
        <taxon>Aspergillus subgen. Circumdati</taxon>
    </lineage>
</organism>
<dbReference type="AlphaFoldDB" id="A0A317VFP8"/>
<reference evidence="1 2" key="1">
    <citation type="submission" date="2016-12" db="EMBL/GenBank/DDBJ databases">
        <title>The genomes of Aspergillus section Nigri reveals drivers in fungal speciation.</title>
        <authorList>
            <consortium name="DOE Joint Genome Institute"/>
            <person name="Vesth T.C."/>
            <person name="Nybo J."/>
            <person name="Theobald S."/>
            <person name="Brandl J."/>
            <person name="Frisvad J.C."/>
            <person name="Nielsen K.F."/>
            <person name="Lyhne E.K."/>
            <person name="Kogle M.E."/>
            <person name="Kuo A."/>
            <person name="Riley R."/>
            <person name="Clum A."/>
            <person name="Nolan M."/>
            <person name="Lipzen A."/>
            <person name="Salamov A."/>
            <person name="Henrissat B."/>
            <person name="Wiebenga A."/>
            <person name="De Vries R.P."/>
            <person name="Grigoriev I.V."/>
            <person name="Mortensen U.H."/>
            <person name="Andersen M.R."/>
            <person name="Baker S.E."/>
        </authorList>
    </citation>
    <scope>NUCLEOTIDE SEQUENCE [LARGE SCALE GENOMIC DNA]</scope>
    <source>
        <strain evidence="1 2">CBS 115572</strain>
    </source>
</reference>
<sequence>MHIAHNMYMDTPSLQYALLQSVSRTPYPSEASAAVSVRHSATSTVLGYTCENSSVRSRTISIRLVISGGLHAYLGMCVGEADVRKIAMQGAYPNISSNVITIGNYALLGSAFDLVSGPVVFQISQHIHVVLTVPAIGSKTITGVYVRHVTSASPTYWSDIQACSTPPTYIQFYAWSSWSLSIP</sequence>
<proteinExistence type="predicted"/>
<dbReference type="EMBL" id="MSFK01000032">
    <property type="protein sequence ID" value="PWY73166.1"/>
    <property type="molecule type" value="Genomic_DNA"/>
</dbReference>
<protein>
    <submittedName>
        <fullName evidence="1">Uncharacterized protein</fullName>
    </submittedName>
</protein>
<dbReference type="GeneID" id="37108517"/>
<accession>A0A317VFP8</accession>
<dbReference type="Proteomes" id="UP000246702">
    <property type="component" value="Unassembled WGS sequence"/>
</dbReference>
<keyword evidence="2" id="KW-1185">Reference proteome</keyword>
<dbReference type="RefSeq" id="XP_025463431.1">
    <property type="nucleotide sequence ID" value="XM_025606374.1"/>
</dbReference>
<gene>
    <name evidence="1" type="ORF">BO94DRAFT_241845</name>
</gene>
<name>A0A317VFP8_9EURO</name>
<evidence type="ECO:0000313" key="2">
    <source>
        <dbReference type="Proteomes" id="UP000246702"/>
    </source>
</evidence>